<dbReference type="GO" id="GO:0008408">
    <property type="term" value="F:3'-5' exonuclease activity"/>
    <property type="evidence" value="ECO:0007669"/>
    <property type="project" value="InterPro"/>
</dbReference>
<dbReference type="PANTHER" id="PTHR32294">
    <property type="entry name" value="DNA POLYMERASE III SUBUNIT ALPHA"/>
    <property type="match status" value="1"/>
</dbReference>
<dbReference type="Pfam" id="PF14579">
    <property type="entry name" value="HHH_6"/>
    <property type="match status" value="1"/>
</dbReference>
<dbReference type="Pfam" id="PF07733">
    <property type="entry name" value="DNA_pol3_alpha"/>
    <property type="match status" value="1"/>
</dbReference>
<evidence type="ECO:0000256" key="4">
    <source>
        <dbReference type="ARBA" id="ARBA00022705"/>
    </source>
</evidence>
<dbReference type="Proteomes" id="UP000315901">
    <property type="component" value="Unassembled WGS sequence"/>
</dbReference>
<evidence type="ECO:0000313" key="11">
    <source>
        <dbReference type="EMBL" id="TPE55649.1"/>
    </source>
</evidence>
<dbReference type="NCBIfam" id="NF004225">
    <property type="entry name" value="PRK05672.1"/>
    <property type="match status" value="1"/>
</dbReference>
<evidence type="ECO:0000256" key="2">
    <source>
        <dbReference type="ARBA" id="ARBA00022679"/>
    </source>
</evidence>
<keyword evidence="12" id="KW-1185">Reference proteome</keyword>
<dbReference type="CDD" id="cd07434">
    <property type="entry name" value="PHP_PolIIIA_DnaE2"/>
    <property type="match status" value="1"/>
</dbReference>
<dbReference type="InterPro" id="IPR040982">
    <property type="entry name" value="DNA_pol3_finger"/>
</dbReference>
<dbReference type="GO" id="GO:0006281">
    <property type="term" value="P:DNA repair"/>
    <property type="evidence" value="ECO:0007669"/>
    <property type="project" value="UniProtKB-UniRule"/>
</dbReference>
<dbReference type="SUPFAM" id="SSF89550">
    <property type="entry name" value="PHP domain-like"/>
    <property type="match status" value="1"/>
</dbReference>
<dbReference type="InterPro" id="IPR016195">
    <property type="entry name" value="Pol/histidinol_Pase-like"/>
</dbReference>
<accession>A0A501X5D1</accession>
<keyword evidence="1 9" id="KW-0963">Cytoplasm</keyword>
<dbReference type="SMART" id="SM00481">
    <property type="entry name" value="POLIIIAc"/>
    <property type="match status" value="1"/>
</dbReference>
<dbReference type="InterPro" id="IPR003141">
    <property type="entry name" value="Pol/His_phosphatase_N"/>
</dbReference>
<evidence type="ECO:0000313" key="12">
    <source>
        <dbReference type="Proteomes" id="UP000315901"/>
    </source>
</evidence>
<dbReference type="GO" id="GO:0003887">
    <property type="term" value="F:DNA-directed DNA polymerase activity"/>
    <property type="evidence" value="ECO:0007669"/>
    <property type="project" value="UniProtKB-UniRule"/>
</dbReference>
<dbReference type="EC" id="2.7.7.7" evidence="9"/>
<keyword evidence="6 9" id="KW-0239">DNA-directed DNA polymerase</keyword>
<gene>
    <name evidence="11" type="primary">dnaE</name>
    <name evidence="9" type="synonym">dnaE2</name>
    <name evidence="11" type="ORF">FJM67_00940</name>
</gene>
<dbReference type="OrthoDB" id="9803237at2"/>
<dbReference type="InterPro" id="IPR011708">
    <property type="entry name" value="DNA_pol3_alpha_NTPase_dom"/>
</dbReference>
<dbReference type="HAMAP" id="MF_01902">
    <property type="entry name" value="DNApol_error_prone"/>
    <property type="match status" value="1"/>
</dbReference>
<keyword evidence="3 9" id="KW-0548">Nucleotidyltransferase</keyword>
<evidence type="ECO:0000256" key="3">
    <source>
        <dbReference type="ARBA" id="ARBA00022695"/>
    </source>
</evidence>
<keyword evidence="7 9" id="KW-0234">DNA repair</keyword>
<dbReference type="Pfam" id="PF17657">
    <property type="entry name" value="DNA_pol3_finger"/>
    <property type="match status" value="1"/>
</dbReference>
<evidence type="ECO:0000259" key="10">
    <source>
        <dbReference type="SMART" id="SM00481"/>
    </source>
</evidence>
<evidence type="ECO:0000256" key="1">
    <source>
        <dbReference type="ARBA" id="ARBA00022490"/>
    </source>
</evidence>
<dbReference type="CDD" id="cd04485">
    <property type="entry name" value="DnaE_OBF"/>
    <property type="match status" value="1"/>
</dbReference>
<evidence type="ECO:0000256" key="7">
    <source>
        <dbReference type="ARBA" id="ARBA00023204"/>
    </source>
</evidence>
<organism evidence="11 12">
    <name type="scientific">Maribrevibacterium harenarium</name>
    <dbReference type="NCBI Taxonomy" id="2589817"/>
    <lineage>
        <taxon>Bacteria</taxon>
        <taxon>Pseudomonadati</taxon>
        <taxon>Pseudomonadota</taxon>
        <taxon>Gammaproteobacteria</taxon>
        <taxon>Oceanospirillales</taxon>
        <taxon>Oceanospirillaceae</taxon>
        <taxon>Maribrevibacterium</taxon>
    </lineage>
</organism>
<evidence type="ECO:0000256" key="9">
    <source>
        <dbReference type="HAMAP-Rule" id="MF_01902"/>
    </source>
</evidence>
<dbReference type="RefSeq" id="WP_140586789.1">
    <property type="nucleotide sequence ID" value="NZ_VFRR01000001.1"/>
</dbReference>
<proteinExistence type="inferred from homology"/>
<dbReference type="InterPro" id="IPR004805">
    <property type="entry name" value="DnaE2/DnaE/PolC"/>
</dbReference>
<comment type="similarity">
    <text evidence="9">Belongs to the DNA polymerase type-C family. DnaE2 subfamily.</text>
</comment>
<dbReference type="GO" id="GO:0005737">
    <property type="term" value="C:cytoplasm"/>
    <property type="evidence" value="ECO:0007669"/>
    <property type="project" value="UniProtKB-SubCell"/>
</dbReference>
<reference evidence="11 12" key="1">
    <citation type="submission" date="2019-06" db="EMBL/GenBank/DDBJ databases">
        <title>A novel bacterium of genus Marinomonas, isolated from coastal sand.</title>
        <authorList>
            <person name="Huang H."/>
            <person name="Mo K."/>
            <person name="Hu Y."/>
        </authorList>
    </citation>
    <scope>NUCLEOTIDE SEQUENCE [LARGE SCALE GENOMIC DNA]</scope>
    <source>
        <strain evidence="11 12">HB171799</strain>
    </source>
</reference>
<comment type="function">
    <text evidence="9">DNA polymerase involved in damage-induced mutagenesis and translesion synthesis (TLS). It is not the major replicative DNA polymerase.</text>
</comment>
<dbReference type="Pfam" id="PF02811">
    <property type="entry name" value="PHP"/>
    <property type="match status" value="1"/>
</dbReference>
<evidence type="ECO:0000256" key="8">
    <source>
        <dbReference type="ARBA" id="ARBA00049244"/>
    </source>
</evidence>
<feature type="domain" description="Polymerase/histidinol phosphatase N-terminal" evidence="10">
    <location>
        <begin position="6"/>
        <end position="73"/>
    </location>
</feature>
<name>A0A501X5D1_9GAMM</name>
<dbReference type="Gene3D" id="1.10.150.870">
    <property type="match status" value="1"/>
</dbReference>
<comment type="subcellular location">
    <subcellularLocation>
        <location evidence="9">Cytoplasm</location>
    </subcellularLocation>
</comment>
<dbReference type="GO" id="GO:0006260">
    <property type="term" value="P:DNA replication"/>
    <property type="evidence" value="ECO:0007669"/>
    <property type="project" value="UniProtKB-KW"/>
</dbReference>
<protein>
    <recommendedName>
        <fullName evidence="9">Error-prone DNA polymerase</fullName>
        <ecNumber evidence="9">2.7.7.7</ecNumber>
    </recommendedName>
</protein>
<dbReference type="Gene3D" id="3.20.20.140">
    <property type="entry name" value="Metal-dependent hydrolases"/>
    <property type="match status" value="1"/>
</dbReference>
<dbReference type="PANTHER" id="PTHR32294:SF4">
    <property type="entry name" value="ERROR-PRONE DNA POLYMERASE"/>
    <property type="match status" value="1"/>
</dbReference>
<dbReference type="InterPro" id="IPR023073">
    <property type="entry name" value="DnaE2"/>
</dbReference>
<comment type="caution">
    <text evidence="11">The sequence shown here is derived from an EMBL/GenBank/DDBJ whole genome shotgun (WGS) entry which is preliminary data.</text>
</comment>
<keyword evidence="4 9" id="KW-0235">DNA replication</keyword>
<dbReference type="EMBL" id="VFRR01000001">
    <property type="protein sequence ID" value="TPE55649.1"/>
    <property type="molecule type" value="Genomic_DNA"/>
</dbReference>
<comment type="catalytic activity">
    <reaction evidence="8 9">
        <text>DNA(n) + a 2'-deoxyribonucleoside 5'-triphosphate = DNA(n+1) + diphosphate</text>
        <dbReference type="Rhea" id="RHEA:22508"/>
        <dbReference type="Rhea" id="RHEA-COMP:17339"/>
        <dbReference type="Rhea" id="RHEA-COMP:17340"/>
        <dbReference type="ChEBI" id="CHEBI:33019"/>
        <dbReference type="ChEBI" id="CHEBI:61560"/>
        <dbReference type="ChEBI" id="CHEBI:173112"/>
        <dbReference type="EC" id="2.7.7.7"/>
    </reaction>
</comment>
<dbReference type="NCBIfam" id="TIGR00594">
    <property type="entry name" value="polc"/>
    <property type="match status" value="1"/>
</dbReference>
<dbReference type="InterPro" id="IPR029460">
    <property type="entry name" value="DNAPol_HHH"/>
</dbReference>
<dbReference type="AlphaFoldDB" id="A0A501X5D1"/>
<dbReference type="InterPro" id="IPR004013">
    <property type="entry name" value="PHP_dom"/>
</dbReference>
<sequence>MDIPYIEWHCRSCFSFQQGASHPEELVSRAMQIGYHGIGITDECSLAGIVRAYRTAKELEFPFYIGSEFRLQDVIVIAIVTNKNGYHQLCQLISQCRRRAPKGSYQIELDDFACLQDCLVIALLEPMALLDNHGRYHDQLTRLRQLFPERMWLGVRQRLNLYDDDLLALTQRSGQLLQLPIVAIGSVDMHVPERQPLRDVMYAIHHHTSVAKLASRQACNGESHLRSKRKLQRLFPKEYLAETLVIAERCHFSLEELRYDYPKDLVPAHTSAAAYLRLQTYIGAELRYPNGIPAGVQAQLEKELQIIHELEFEHYFLTVWDLVRFARSQDILCQGRGSAANSAVCYCLHITEVDPANTQLLFERFISKERHEPPDIDVDFEHERREEVIQYIYQRYGRERAGLTATVIRYRVKSAVREVGKALGIDGHYLGKLLKQLDRRDKAEPWQQQLRQLIGASGDHRLQQLLHLSQEILGFPRHLSQHVGGFVIAADRVDRLVPVENAAMAERTIIQWDKDDLETLGLLKIDVLALGMLSAIKKALKLLSGRDGRVWRLQDIPREDPATYRMLQQGDSVGVFQVESRAQMNMLPRLKPQQFYDLVVQVAIVRPGPIQGGMVHPYLQRRQDASLVSYPSSAVKEVLERTLGVPIFQEQVIKLAMVAAGFSAGEADKLRRAMGAWKRTGQLKPFQDKLKAGMLERGYDSEFADRLCLQIQGFGEYGFPESHAASFAILVYFSAWLKCHEPAIFCCALLNSQPMGFYSPSQLVQDAMRHQVQVLPPCVNHSEWDHTLADPNSQTLRLGLRLVKGLSQVAADQLVTERQRSGNFTSLEQLLQRVSLNTRDREALAAAGALAQLGGHRYQTRWRMLGYQQPTALPLLLEQNPEVEFNAPTETENLLEDWQTLGLSLQRHPLAILREQGKCYRCTPSNELLHHPHGSLIRVSGLVTGRQRPGTASGATFVTLEDEFGNINVIVWLATARAQRQALLGAQLLEVHGVLEKEGQVCHVIAGRLLDRSDLWHGLNVASRDFH</sequence>
<keyword evidence="2 9" id="KW-0808">Transferase</keyword>
<evidence type="ECO:0000256" key="6">
    <source>
        <dbReference type="ARBA" id="ARBA00022932"/>
    </source>
</evidence>
<evidence type="ECO:0000256" key="5">
    <source>
        <dbReference type="ARBA" id="ARBA00022763"/>
    </source>
</evidence>
<keyword evidence="5 9" id="KW-0227">DNA damage</keyword>